<keyword evidence="2" id="KW-1185">Reference proteome</keyword>
<dbReference type="Proteomes" id="UP001529510">
    <property type="component" value="Unassembled WGS sequence"/>
</dbReference>
<accession>A0ABD0QJT2</accession>
<feature type="non-terminal residue" evidence="1">
    <location>
        <position position="66"/>
    </location>
</feature>
<dbReference type="EMBL" id="JAMKFB020000008">
    <property type="protein sequence ID" value="KAL0186480.1"/>
    <property type="molecule type" value="Genomic_DNA"/>
</dbReference>
<sequence length="66" mass="7530">MYSCIGRLLEGLMQWNDGHGVTAVEDGSRKNISYSGYSSTLMYRASNFNFWASNWYKITPDPVNTQ</sequence>
<comment type="caution">
    <text evidence="1">The sequence shown here is derived from an EMBL/GenBank/DDBJ whole genome shotgun (WGS) entry which is preliminary data.</text>
</comment>
<protein>
    <submittedName>
        <fullName evidence="1">Uncharacterized protein</fullName>
    </submittedName>
</protein>
<organism evidence="1 2">
    <name type="scientific">Cirrhinus mrigala</name>
    <name type="common">Mrigala</name>
    <dbReference type="NCBI Taxonomy" id="683832"/>
    <lineage>
        <taxon>Eukaryota</taxon>
        <taxon>Metazoa</taxon>
        <taxon>Chordata</taxon>
        <taxon>Craniata</taxon>
        <taxon>Vertebrata</taxon>
        <taxon>Euteleostomi</taxon>
        <taxon>Actinopterygii</taxon>
        <taxon>Neopterygii</taxon>
        <taxon>Teleostei</taxon>
        <taxon>Ostariophysi</taxon>
        <taxon>Cypriniformes</taxon>
        <taxon>Cyprinidae</taxon>
        <taxon>Labeoninae</taxon>
        <taxon>Labeonini</taxon>
        <taxon>Cirrhinus</taxon>
    </lineage>
</organism>
<evidence type="ECO:0000313" key="1">
    <source>
        <dbReference type="EMBL" id="KAL0186480.1"/>
    </source>
</evidence>
<reference evidence="1 2" key="1">
    <citation type="submission" date="2024-05" db="EMBL/GenBank/DDBJ databases">
        <title>Genome sequencing and assembly of Indian major carp, Cirrhinus mrigala (Hamilton, 1822).</title>
        <authorList>
            <person name="Mohindra V."/>
            <person name="Chowdhury L.M."/>
            <person name="Lal K."/>
            <person name="Jena J.K."/>
        </authorList>
    </citation>
    <scope>NUCLEOTIDE SEQUENCE [LARGE SCALE GENOMIC DNA]</scope>
    <source>
        <strain evidence="1">CM1030</strain>
        <tissue evidence="1">Blood</tissue>
    </source>
</reference>
<evidence type="ECO:0000313" key="2">
    <source>
        <dbReference type="Proteomes" id="UP001529510"/>
    </source>
</evidence>
<gene>
    <name evidence="1" type="ORF">M9458_018150</name>
</gene>
<dbReference type="AlphaFoldDB" id="A0ABD0QJT2"/>
<proteinExistence type="predicted"/>
<name>A0ABD0QJT2_CIRMR</name>